<evidence type="ECO:0000313" key="1">
    <source>
        <dbReference type="EMBL" id="RNA30564.1"/>
    </source>
</evidence>
<dbReference type="EMBL" id="REGN01002072">
    <property type="protein sequence ID" value="RNA30564.1"/>
    <property type="molecule type" value="Genomic_DNA"/>
</dbReference>
<protein>
    <submittedName>
        <fullName evidence="1">Uncharacterized protein</fullName>
    </submittedName>
</protein>
<name>A0A3M7S426_BRAPC</name>
<reference evidence="1 2" key="1">
    <citation type="journal article" date="2018" name="Sci. Rep.">
        <title>Genomic signatures of local adaptation to the degree of environmental predictability in rotifers.</title>
        <authorList>
            <person name="Franch-Gras L."/>
            <person name="Hahn C."/>
            <person name="Garcia-Roger E.M."/>
            <person name="Carmona M.J."/>
            <person name="Serra M."/>
            <person name="Gomez A."/>
        </authorList>
    </citation>
    <scope>NUCLEOTIDE SEQUENCE [LARGE SCALE GENOMIC DNA]</scope>
    <source>
        <strain evidence="1">HYR1</strain>
    </source>
</reference>
<comment type="caution">
    <text evidence="1">The sequence shown here is derived from an EMBL/GenBank/DDBJ whole genome shotgun (WGS) entry which is preliminary data.</text>
</comment>
<proteinExistence type="predicted"/>
<dbReference type="Proteomes" id="UP000276133">
    <property type="component" value="Unassembled WGS sequence"/>
</dbReference>
<accession>A0A3M7S426</accession>
<sequence>MDPKVAQDHAKTVRSRLNIIRGGIKKEKSLLAEKITAFLVLPLSTIDTINKQIIKSSRSS</sequence>
<keyword evidence="2" id="KW-1185">Reference proteome</keyword>
<dbReference type="AlphaFoldDB" id="A0A3M7S426"/>
<gene>
    <name evidence="1" type="ORF">BpHYR1_029234</name>
</gene>
<evidence type="ECO:0000313" key="2">
    <source>
        <dbReference type="Proteomes" id="UP000276133"/>
    </source>
</evidence>
<organism evidence="1 2">
    <name type="scientific">Brachionus plicatilis</name>
    <name type="common">Marine rotifer</name>
    <name type="synonym">Brachionus muelleri</name>
    <dbReference type="NCBI Taxonomy" id="10195"/>
    <lineage>
        <taxon>Eukaryota</taxon>
        <taxon>Metazoa</taxon>
        <taxon>Spiralia</taxon>
        <taxon>Gnathifera</taxon>
        <taxon>Rotifera</taxon>
        <taxon>Eurotatoria</taxon>
        <taxon>Monogononta</taxon>
        <taxon>Pseudotrocha</taxon>
        <taxon>Ploima</taxon>
        <taxon>Brachionidae</taxon>
        <taxon>Brachionus</taxon>
    </lineage>
</organism>